<dbReference type="STRING" id="48256.CLHUN_32120"/>
<proteinExistence type="predicted"/>
<dbReference type="RefSeq" id="WP_080065649.1">
    <property type="nucleotide sequence ID" value="NZ_MZGX01000023.1"/>
</dbReference>
<evidence type="ECO:0000313" key="2">
    <source>
        <dbReference type="EMBL" id="OPX42888.1"/>
    </source>
</evidence>
<name>A0A1V4SG95_RUMHU</name>
<dbReference type="Pfam" id="PF00882">
    <property type="entry name" value="Zn_dep_PLPC"/>
    <property type="match status" value="1"/>
</dbReference>
<protein>
    <recommendedName>
        <fullName evidence="1">Phospholipase C/D domain-containing protein</fullName>
    </recommendedName>
</protein>
<dbReference type="InterPro" id="IPR029002">
    <property type="entry name" value="PLPC/GPLD1"/>
</dbReference>
<sequence>MPNLATHYLCGLEAVKNIENSGCRELIQRHQNVFNLGVQGPDILFYYEVWPWSKKSIEPNIGRTMHSSKVNMVFRALVDYILRQKGHVRDILSVYLMGFVSHNCMDGLGHPYIFYRSGFNTPEANNENLFVYYHRKFEVTIDVLLCKRFLDKQVHQINCAELLEVNKVELGLIGEMYESAVNSVFNANIHKKKVKRAVKEMLLVEKLLRDPCGVKKKVLEFIDRLIYRFPLYSSLIYPLQVTDGLDYLNISGSEWCMPFDSTIKSTKSFMDLFNEACKKTQVFCDLLYSGIFLDSSGLPRTLELLGNNSYTTGIDCDTPAVFKYSDIIFR</sequence>
<accession>A0A1V4SG95</accession>
<dbReference type="Proteomes" id="UP000191554">
    <property type="component" value="Unassembled WGS sequence"/>
</dbReference>
<dbReference type="AlphaFoldDB" id="A0A1V4SG95"/>
<evidence type="ECO:0000259" key="1">
    <source>
        <dbReference type="Pfam" id="PF00882"/>
    </source>
</evidence>
<evidence type="ECO:0000313" key="3">
    <source>
        <dbReference type="Proteomes" id="UP000191554"/>
    </source>
</evidence>
<organism evidence="2 3">
    <name type="scientific">Ruminiclostridium hungatei</name>
    <name type="common">Clostridium hungatei</name>
    <dbReference type="NCBI Taxonomy" id="48256"/>
    <lineage>
        <taxon>Bacteria</taxon>
        <taxon>Bacillati</taxon>
        <taxon>Bacillota</taxon>
        <taxon>Clostridia</taxon>
        <taxon>Eubacteriales</taxon>
        <taxon>Oscillospiraceae</taxon>
        <taxon>Ruminiclostridium</taxon>
    </lineage>
</organism>
<reference evidence="2 3" key="1">
    <citation type="submission" date="2017-03" db="EMBL/GenBank/DDBJ databases">
        <title>Genome sequence of Clostridium hungatei DSM 14427.</title>
        <authorList>
            <person name="Poehlein A."/>
            <person name="Daniel R."/>
        </authorList>
    </citation>
    <scope>NUCLEOTIDE SEQUENCE [LARGE SCALE GENOMIC DNA]</scope>
    <source>
        <strain evidence="2 3">DSM 14427</strain>
    </source>
</reference>
<comment type="caution">
    <text evidence="2">The sequence shown here is derived from an EMBL/GenBank/DDBJ whole genome shotgun (WGS) entry which is preliminary data.</text>
</comment>
<dbReference type="OrthoDB" id="9810528at2"/>
<gene>
    <name evidence="2" type="ORF">CLHUN_32120</name>
</gene>
<dbReference type="EMBL" id="MZGX01000023">
    <property type="protein sequence ID" value="OPX42888.1"/>
    <property type="molecule type" value="Genomic_DNA"/>
</dbReference>
<keyword evidence="3" id="KW-1185">Reference proteome</keyword>
<feature type="domain" description="Phospholipase C/D" evidence="1">
    <location>
        <begin position="6"/>
        <end position="154"/>
    </location>
</feature>